<keyword evidence="2" id="KW-1185">Reference proteome</keyword>
<dbReference type="InterPro" id="IPR041662">
    <property type="entry name" value="SusD-like_2"/>
</dbReference>
<dbReference type="Proteomes" id="UP001244640">
    <property type="component" value="Unassembled WGS sequence"/>
</dbReference>
<comment type="caution">
    <text evidence="1">The sequence shown here is derived from an EMBL/GenBank/DDBJ whole genome shotgun (WGS) entry which is preliminary data.</text>
</comment>
<protein>
    <recommendedName>
        <fullName evidence="3">Starch-binding associating with outer membrane</fullName>
    </recommendedName>
</protein>
<sequence>MKINKYFVIAGLCTASLASVTSCKKTSFDELYRDPSKVTETTIEKQFTGILYTYRELVIPTYRNYFVTLAPTIHRYIQTIGWQNSDEQLTPGAAAITDRWERYYQGLAQFREFEKVYNASSESEKKDKKIFYLAAKIFFYDMTQQQVDLHGDIPWSDAGKLSTNGGDYRISYPKYDKATDIYTAMLDDLKSISSELNNISVGAGILTGFKNQDLINSGSIDLWKKYCNSLRLRMLTRVGQTQAFSSRSNQEIADIINNSTLVLDNKDNIQVDIFDIATDINSKGFRDALEGNNNIAGKVMIDDMVTKADPRLPYMFEPGGGANGKYIGLDPSLPSASQAELLINTTANPSKIATYNRSTYSRNQTFPGILMTASEVKFLISEFKSRTGNDADAKASFEEGIKLSIAMQQNLRTKSNNDEVAAPSAPTTEQINKYITNVGWSGNKIQLIAMQKWLHFNIIQSVENWSELRRLDYPILSFRVAPSDRQKTVPVRWNIAQSELSNNSTNYSAVKDQDNVNNKLFWDVN</sequence>
<reference evidence="1 2" key="1">
    <citation type="submission" date="2023-07" db="EMBL/GenBank/DDBJ databases">
        <title>Functional and genomic diversity of the sorghum phyllosphere microbiome.</title>
        <authorList>
            <person name="Shade A."/>
        </authorList>
    </citation>
    <scope>NUCLEOTIDE SEQUENCE [LARGE SCALE GENOMIC DNA]</scope>
    <source>
        <strain evidence="1 2">SORGH_AS_0892</strain>
    </source>
</reference>
<gene>
    <name evidence="1" type="ORF">QE382_004331</name>
</gene>
<dbReference type="RefSeq" id="WP_307187659.1">
    <property type="nucleotide sequence ID" value="NZ_JAUTBA010000001.1"/>
</dbReference>
<accession>A0ABU0UBV3</accession>
<dbReference type="Gene3D" id="1.25.40.390">
    <property type="match status" value="1"/>
</dbReference>
<organism evidence="1 2">
    <name type="scientific">Sphingobacterium zeae</name>
    <dbReference type="NCBI Taxonomy" id="1776859"/>
    <lineage>
        <taxon>Bacteria</taxon>
        <taxon>Pseudomonadati</taxon>
        <taxon>Bacteroidota</taxon>
        <taxon>Sphingobacteriia</taxon>
        <taxon>Sphingobacteriales</taxon>
        <taxon>Sphingobacteriaceae</taxon>
        <taxon>Sphingobacterium</taxon>
    </lineage>
</organism>
<evidence type="ECO:0000313" key="1">
    <source>
        <dbReference type="EMBL" id="MDQ1152347.1"/>
    </source>
</evidence>
<name>A0ABU0UBV3_9SPHI</name>
<dbReference type="SUPFAM" id="SSF48452">
    <property type="entry name" value="TPR-like"/>
    <property type="match status" value="1"/>
</dbReference>
<evidence type="ECO:0000313" key="2">
    <source>
        <dbReference type="Proteomes" id="UP001244640"/>
    </source>
</evidence>
<dbReference type="InterPro" id="IPR011990">
    <property type="entry name" value="TPR-like_helical_dom_sf"/>
</dbReference>
<proteinExistence type="predicted"/>
<dbReference type="EMBL" id="JAUTBA010000001">
    <property type="protein sequence ID" value="MDQ1152347.1"/>
    <property type="molecule type" value="Genomic_DNA"/>
</dbReference>
<evidence type="ECO:0008006" key="3">
    <source>
        <dbReference type="Google" id="ProtNLM"/>
    </source>
</evidence>
<dbReference type="Pfam" id="PF12771">
    <property type="entry name" value="SusD-like_2"/>
    <property type="match status" value="1"/>
</dbReference>
<dbReference type="PROSITE" id="PS51257">
    <property type="entry name" value="PROKAR_LIPOPROTEIN"/>
    <property type="match status" value="1"/>
</dbReference>